<protein>
    <submittedName>
        <fullName evidence="1">Protein of uncharacterized function (DUF2589)</fullName>
    </submittedName>
</protein>
<name>A0A377PY07_9HELI</name>
<dbReference type="AlphaFoldDB" id="A0A377PY07"/>
<evidence type="ECO:0000313" key="1">
    <source>
        <dbReference type="EMBL" id="STQ87354.1"/>
    </source>
</evidence>
<dbReference type="InterPro" id="IPR024510">
    <property type="entry name" value="DUF2589"/>
</dbReference>
<dbReference type="Pfam" id="PF11655">
    <property type="entry name" value="DUF2589"/>
    <property type="match status" value="1"/>
</dbReference>
<organism evidence="1 2">
    <name type="scientific">Helicobacter pullorum</name>
    <dbReference type="NCBI Taxonomy" id="35818"/>
    <lineage>
        <taxon>Bacteria</taxon>
        <taxon>Pseudomonadati</taxon>
        <taxon>Campylobacterota</taxon>
        <taxon>Epsilonproteobacteria</taxon>
        <taxon>Campylobacterales</taxon>
        <taxon>Helicobacteraceae</taxon>
        <taxon>Helicobacter</taxon>
    </lineage>
</organism>
<gene>
    <name evidence="1" type="ORF">NCTC13156_00166</name>
</gene>
<evidence type="ECO:0000313" key="2">
    <source>
        <dbReference type="Proteomes" id="UP000255269"/>
    </source>
</evidence>
<dbReference type="Proteomes" id="UP000255269">
    <property type="component" value="Unassembled WGS sequence"/>
</dbReference>
<dbReference type="EMBL" id="UGJF01000001">
    <property type="protein sequence ID" value="STQ87354.1"/>
    <property type="molecule type" value="Genomic_DNA"/>
</dbReference>
<reference evidence="1 2" key="1">
    <citation type="submission" date="2018-06" db="EMBL/GenBank/DDBJ databases">
        <authorList>
            <consortium name="Pathogen Informatics"/>
            <person name="Doyle S."/>
        </authorList>
    </citation>
    <scope>NUCLEOTIDE SEQUENCE [LARGE SCALE GENOMIC DNA]</scope>
    <source>
        <strain evidence="1 2">NCTC13156</strain>
    </source>
</reference>
<proteinExistence type="predicted"/>
<dbReference type="RefSeq" id="WP_280523568.1">
    <property type="nucleotide sequence ID" value="NZ_UGJF01000001.1"/>
</dbReference>
<accession>A0A377PY07</accession>
<sequence length="71" mass="7614">MDTLSAANQFSGLPMTSLIGAPLLAACDAQLQLANATANFVRTVELDESGKPIRAVDFKYEQVKEDGTIQK</sequence>